<reference evidence="1 2" key="1">
    <citation type="submission" date="2021-06" db="EMBL/GenBank/DDBJ databases">
        <title>Chromosome-level genome assembly of the red-tail catfish (Hemibagrus wyckioides).</title>
        <authorList>
            <person name="Shao F."/>
        </authorList>
    </citation>
    <scope>NUCLEOTIDE SEQUENCE [LARGE SCALE GENOMIC DNA]</scope>
    <source>
        <strain evidence="1">EC202008001</strain>
        <tissue evidence="1">Blood</tissue>
    </source>
</reference>
<dbReference type="Proteomes" id="UP000824219">
    <property type="component" value="Linkage Group LG28"/>
</dbReference>
<keyword evidence="2" id="KW-1185">Reference proteome</keyword>
<accession>A0A9D3S7V0</accession>
<dbReference type="OrthoDB" id="8446971at2759"/>
<evidence type="ECO:0000313" key="1">
    <source>
        <dbReference type="EMBL" id="KAG7314496.1"/>
    </source>
</evidence>
<gene>
    <name evidence="1" type="ORF">KOW79_021799</name>
</gene>
<protein>
    <submittedName>
        <fullName evidence="1">Uncharacterized protein</fullName>
    </submittedName>
</protein>
<sequence length="1433" mass="161523">MAHDHRGDQMQTQPLLKYFTLALGSPFGLCEGIEQKFQELIPGLQNVQKPEDCDFIMASCPNVVTETAEKMINILTALTKVLNWIEDILERAPRKSPTLDQDNQTNQMLMRPHLNYFTLITDVGIERRLQEVIPHLNKVQNLEDSDFILVFCPVVSRAETDIEAAVKILNTQAALFKVTDWIEDISGSIPRTRPNQDHPANHLRLKYFNLMTGNTLEPDVGLEMKLQERTGLQKVMDLEESDFILVFCPVVSRAGTDIEAAVKELSTQAGNKSAVLVLLHHTYDAERIVPDSSRSVNTQNAIAVDSLTHEGQGLLTFLKNHEALSKFINWIQDLLQWKRSKNSGHTAEQILKTPLLKYFTLLTGNTLGHDVEIERKLQELIPYLKKVLNLEESDFILVFCPVVSRAGTDIEAAVKELSTQAALCQSVNWLNPKGISNKPPSQHQNQDHSVNRLLKHPSLKYFTLITGKTLRYDVDIERKLKKRTGLQKVMNLEESDFILVFCPVVSRAGTDIEAAVKELSAQAGNKPAVLVALPKITKGIMSNVDEMHDKLEKFKTKLANPRDWLKDTHDHRGDQMQKQPLLKYFTLALGSPFGLCEGIEQKFQELILGLQNVQKPEDCDFIMAFCPDVVTETAEKMINILTGNKPAVLVIEENPEKIDPIEKLRMKWQGRSTGSKTVAHDHRGDQMQTQPLLKYFTLALGSPFGLCEGIEQKFQELIPGLQNVQKPEDCDFIMAFCPDVVIETAEKMINILTALTKVLNWIEDILERPPRKSPTLDQDHQTNQMLMRPHLNYVTLITGNTLEYHVGIERRLQEEIPHLNKVQNLKESDFILVFCPVVSRAGTDIEAAVKNLSTHAALSKITNWLNPKIEENPEKIGPTDKLTHDHRGDQMQKQPLLKYFTLALGSPFGLCEGIEQKFQELIPGLQNVQKPEDCDFIMAFCPDVVIETAEKMINILTDYKHTVAQKMKHPPLTYFTLKTGKTLGYDVDIERKLQEGTGLQKVMNLEESDFILVFCPVVSRAGTDIEAAVRKLTTQAGNKPAVLVIEENPEKIDPIEKLNYKHTVAQKMKHPPLTYFTLKTGKTLGYDVDIERKLQEGTGLQKVMNLEESDFILVFCPVVSRAGTDIEAAVRKLTTQAALSKITNWLNPKIEENPEKIGPTDKLNYKHTVAQKMKHPPLTYFTLKTGKTLGYDVDIERKLQEGTGLQKVMNLEESDFILVFCPVVSRAGTDIEAAVRKLTTQAALSKVTNWIEEISGRIPRKRPNQDHPAKQIMKDPHLKYFTLVTGKTLGHHVDIQMELHKVILHLQKVVNLEESDFILVFCPVVSQAGTDIEAAVKKLSTQAGNKPAVLVVLHHTFNPELIVPDSSRSVKRQNTIIVDCLFHEDQGLLRCSKNNEALSKVTNWLHPEALPMISKGIMSNKGSGKAARLVQRQ</sequence>
<proteinExistence type="predicted"/>
<dbReference type="PANTHER" id="PTHR34488:SF1">
    <property type="entry name" value="SI:CH211-245H14.1-RELATED"/>
    <property type="match status" value="1"/>
</dbReference>
<evidence type="ECO:0000313" key="2">
    <source>
        <dbReference type="Proteomes" id="UP000824219"/>
    </source>
</evidence>
<dbReference type="EMBL" id="JAHKSW010000028">
    <property type="protein sequence ID" value="KAG7314496.1"/>
    <property type="molecule type" value="Genomic_DNA"/>
</dbReference>
<name>A0A9D3S7V0_9TELE</name>
<dbReference type="PANTHER" id="PTHR34488">
    <property type="entry name" value="SI:CH211-245H14.1-RELATED"/>
    <property type="match status" value="1"/>
</dbReference>
<organism evidence="1 2">
    <name type="scientific">Hemibagrus wyckioides</name>
    <dbReference type="NCBI Taxonomy" id="337641"/>
    <lineage>
        <taxon>Eukaryota</taxon>
        <taxon>Metazoa</taxon>
        <taxon>Chordata</taxon>
        <taxon>Craniata</taxon>
        <taxon>Vertebrata</taxon>
        <taxon>Euteleostomi</taxon>
        <taxon>Actinopterygii</taxon>
        <taxon>Neopterygii</taxon>
        <taxon>Teleostei</taxon>
        <taxon>Ostariophysi</taxon>
        <taxon>Siluriformes</taxon>
        <taxon>Bagridae</taxon>
        <taxon>Hemibagrus</taxon>
    </lineage>
</organism>
<comment type="caution">
    <text evidence="1">The sequence shown here is derived from an EMBL/GenBank/DDBJ whole genome shotgun (WGS) entry which is preliminary data.</text>
</comment>